<dbReference type="PANTHER" id="PTHR40389">
    <property type="entry name" value="ENDOGENOUS RETROVIRUS GROUP K MEMBER 24 GAG POLYPROTEIN-RELATED"/>
    <property type="match status" value="1"/>
</dbReference>
<keyword evidence="8 11" id="KW-0863">Zinc-finger</keyword>
<dbReference type="Gene3D" id="4.10.60.10">
    <property type="entry name" value="Zinc finger, CCHC-type"/>
    <property type="match status" value="1"/>
</dbReference>
<dbReference type="InterPro" id="IPR010999">
    <property type="entry name" value="Retrovr_matrix"/>
</dbReference>
<keyword evidence="10" id="KW-0472">Membrane</keyword>
<dbReference type="PROSITE" id="PS50158">
    <property type="entry name" value="ZF_CCHC"/>
    <property type="match status" value="1"/>
</dbReference>
<evidence type="ECO:0000256" key="2">
    <source>
        <dbReference type="ARBA" id="ARBA00022462"/>
    </source>
</evidence>
<reference evidence="13" key="1">
    <citation type="submission" date="2025-08" db="UniProtKB">
        <authorList>
            <consortium name="Ensembl"/>
        </authorList>
    </citation>
    <scope>IDENTIFICATION</scope>
</reference>
<evidence type="ECO:0000256" key="1">
    <source>
        <dbReference type="ARBA" id="ARBA00019628"/>
    </source>
</evidence>
<dbReference type="GO" id="GO:0003676">
    <property type="term" value="F:nucleic acid binding"/>
    <property type="evidence" value="ECO:0007669"/>
    <property type="project" value="InterPro"/>
</dbReference>
<protein>
    <recommendedName>
        <fullName evidence="1">Gag polyprotein</fullName>
    </recommendedName>
</protein>
<evidence type="ECO:0000259" key="12">
    <source>
        <dbReference type="PROSITE" id="PS50158"/>
    </source>
</evidence>
<keyword evidence="4" id="KW-0597">Phosphoprotein</keyword>
<evidence type="ECO:0000256" key="4">
    <source>
        <dbReference type="ARBA" id="ARBA00022553"/>
    </source>
</evidence>
<dbReference type="Pfam" id="PF00098">
    <property type="entry name" value="zf-CCHC"/>
    <property type="match status" value="1"/>
</dbReference>
<dbReference type="Gene3D" id="1.10.1200.30">
    <property type="match status" value="1"/>
</dbReference>
<dbReference type="PANTHER" id="PTHR40389:SF4">
    <property type="match status" value="1"/>
</dbReference>
<evidence type="ECO:0000313" key="13">
    <source>
        <dbReference type="Ensembl" id="ENSPCEP00000000284.1"/>
    </source>
</evidence>
<evidence type="ECO:0000256" key="5">
    <source>
        <dbReference type="ARBA" id="ARBA00022581"/>
    </source>
</evidence>
<dbReference type="SUPFAM" id="SSF47943">
    <property type="entry name" value="Retrovirus capsid protein, N-terminal core domain"/>
    <property type="match status" value="1"/>
</dbReference>
<evidence type="ECO:0000256" key="9">
    <source>
        <dbReference type="ARBA" id="ARBA00022833"/>
    </source>
</evidence>
<dbReference type="InterPro" id="IPR045345">
    <property type="entry name" value="Gag_p24_C"/>
</dbReference>
<dbReference type="Gene3D" id="1.10.375.10">
    <property type="entry name" value="Human Immunodeficiency Virus Type 1 Capsid Protein"/>
    <property type="match status" value="1"/>
</dbReference>
<dbReference type="Pfam" id="PF19317">
    <property type="entry name" value="Gag_p24_C"/>
    <property type="match status" value="1"/>
</dbReference>
<organism evidence="13 14">
    <name type="scientific">Pelusios castaneus</name>
    <name type="common">West African mud turtle</name>
    <dbReference type="NCBI Taxonomy" id="367368"/>
    <lineage>
        <taxon>Eukaryota</taxon>
        <taxon>Metazoa</taxon>
        <taxon>Chordata</taxon>
        <taxon>Craniata</taxon>
        <taxon>Vertebrata</taxon>
        <taxon>Euteleostomi</taxon>
        <taxon>Archelosauria</taxon>
        <taxon>Testudinata</taxon>
        <taxon>Testudines</taxon>
        <taxon>Pleurodira</taxon>
        <taxon>Pelomedusidae</taxon>
        <taxon>Pelusios</taxon>
    </lineage>
</organism>
<dbReference type="InterPro" id="IPR001878">
    <property type="entry name" value="Znf_CCHC"/>
</dbReference>
<keyword evidence="2" id="KW-1187">Viral budding via the host ESCRT complexes</keyword>
<evidence type="ECO:0000256" key="7">
    <source>
        <dbReference type="ARBA" id="ARBA00022723"/>
    </source>
</evidence>
<keyword evidence="10" id="KW-1043">Host membrane</keyword>
<dbReference type="InterPro" id="IPR008916">
    <property type="entry name" value="Retrov_capsid_C"/>
</dbReference>
<dbReference type="Pfam" id="PF02337">
    <property type="entry name" value="Gag_p10"/>
    <property type="match status" value="1"/>
</dbReference>
<evidence type="ECO:0000256" key="8">
    <source>
        <dbReference type="ARBA" id="ARBA00022771"/>
    </source>
</evidence>
<dbReference type="Ensembl" id="ENSPCET00000000293.1">
    <property type="protein sequence ID" value="ENSPCEP00000000284.1"/>
    <property type="gene ID" value="ENSPCEG00000000252.1"/>
</dbReference>
<keyword evidence="6" id="KW-1198">Viral budding</keyword>
<dbReference type="Pfam" id="PF00607">
    <property type="entry name" value="Gag_p24"/>
    <property type="match status" value="1"/>
</dbReference>
<reference evidence="13" key="2">
    <citation type="submission" date="2025-09" db="UniProtKB">
        <authorList>
            <consortium name="Ensembl"/>
        </authorList>
    </citation>
    <scope>IDENTIFICATION</scope>
</reference>
<sequence>MGQTATKEQKLQLEILQRILKEQGFKVPPVQLVQLLVWIRDHCPWFPAGGSYELVMWQKLGKELQIREHSALSIPKGLIATWRTVYTVIRTLHPAEQILQEASVAFDPRAYQGPEGTLLSAGIPPEEDFEPIYAIVPELPDPPDAEDLYQVMDGNEPDAPLTSGVTDLNTKPGKPDLYPPLTPIKALVASAPTAEDVLQTQRSQAISRSSVIDSPPFASSVTAAPPCKLSMMAQTPNEHVSALSECRREALRRGDVQLLQAFPVVYSPNKPARHEALPYELVKELRKSVKEYGLQSSYTMNLIVVISDSYFMAPCDWRTLLRLLLSPAQYAVWDMEYRDFVTSQVMENITNAVTVGMDELLGQRQYAMPQAQAQLTRVAFTQAGSLTLRALRQVPDASRRETSFAVIRQGPQESYVSFLDRLQTAVQRQIDSEEAQHLLLFQLAIENANADCKKVLDPLCNKAKTLTELIKACQNVGSEQFKAEMLASALAQQLTVGRAAVKCFSCGKVGHMKQDCPRKGGNRNQLRRDGVPSQPCPRCQRGFHWGNQCQSRFDVHGNPLAPLPGNAWRGARSGAPKFMNRATGKTFVGQVEAPQTAAHGAPFLASAQPPLAVPGWTWPLPNQP</sequence>
<keyword evidence="5" id="KW-0945">Host-virus interaction</keyword>
<keyword evidence="7" id="KW-0479">Metal-binding</keyword>
<dbReference type="SUPFAM" id="SSF47353">
    <property type="entry name" value="Retrovirus capsid dimerization domain-like"/>
    <property type="match status" value="1"/>
</dbReference>
<dbReference type="InterPro" id="IPR008919">
    <property type="entry name" value="Retrov_capsid_N"/>
</dbReference>
<dbReference type="SUPFAM" id="SSF57756">
    <property type="entry name" value="Retrovirus zinc finger-like domains"/>
    <property type="match status" value="2"/>
</dbReference>
<dbReference type="Proteomes" id="UP000694393">
    <property type="component" value="Unplaced"/>
</dbReference>
<keyword evidence="6" id="KW-1188">Viral release from host cell</keyword>
<evidence type="ECO:0000313" key="14">
    <source>
        <dbReference type="Proteomes" id="UP000694393"/>
    </source>
</evidence>
<dbReference type="Gene3D" id="1.10.150.490">
    <property type="entry name" value="Retroviral GAG p10 protein"/>
    <property type="match status" value="1"/>
</dbReference>
<dbReference type="SMART" id="SM00343">
    <property type="entry name" value="ZnF_C2HC"/>
    <property type="match status" value="2"/>
</dbReference>
<dbReference type="SUPFAM" id="SSF47836">
    <property type="entry name" value="Retroviral matrix proteins"/>
    <property type="match status" value="1"/>
</dbReference>
<feature type="domain" description="CCHC-type" evidence="12">
    <location>
        <begin position="502"/>
        <end position="518"/>
    </location>
</feature>
<dbReference type="InterPro" id="IPR038124">
    <property type="entry name" value="B_retro_matrix_sf"/>
</dbReference>
<dbReference type="Pfam" id="PF14787">
    <property type="entry name" value="zf-CCHC_5"/>
    <property type="match status" value="1"/>
</dbReference>
<dbReference type="GO" id="GO:0039702">
    <property type="term" value="P:viral budding via host ESCRT complex"/>
    <property type="evidence" value="ECO:0007669"/>
    <property type="project" value="UniProtKB-KW"/>
</dbReference>
<dbReference type="GO" id="GO:0005198">
    <property type="term" value="F:structural molecule activity"/>
    <property type="evidence" value="ECO:0007669"/>
    <property type="project" value="InterPro"/>
</dbReference>
<evidence type="ECO:0000256" key="11">
    <source>
        <dbReference type="PROSITE-ProRule" id="PRU00047"/>
    </source>
</evidence>
<keyword evidence="3" id="KW-1032">Host cell membrane</keyword>
<dbReference type="AlphaFoldDB" id="A0A8C8R573"/>
<dbReference type="GO" id="GO:0008270">
    <property type="term" value="F:zinc ion binding"/>
    <property type="evidence" value="ECO:0007669"/>
    <property type="project" value="UniProtKB-KW"/>
</dbReference>
<evidence type="ECO:0000256" key="6">
    <source>
        <dbReference type="ARBA" id="ARBA00022637"/>
    </source>
</evidence>
<dbReference type="InterPro" id="IPR003322">
    <property type="entry name" value="B_retro_matrix"/>
</dbReference>
<accession>A0A8C8R573</accession>
<dbReference type="InterPro" id="IPR036875">
    <property type="entry name" value="Znf_CCHC_sf"/>
</dbReference>
<keyword evidence="14" id="KW-1185">Reference proteome</keyword>
<keyword evidence="9" id="KW-0862">Zinc</keyword>
<dbReference type="InterPro" id="IPR050195">
    <property type="entry name" value="Primate_lentivir_Gag_pol-like"/>
</dbReference>
<name>A0A8C8R573_9SAUR</name>
<evidence type="ECO:0000256" key="10">
    <source>
        <dbReference type="ARBA" id="ARBA00022870"/>
    </source>
</evidence>
<proteinExistence type="predicted"/>
<evidence type="ECO:0000256" key="3">
    <source>
        <dbReference type="ARBA" id="ARBA00022511"/>
    </source>
</evidence>